<feature type="compositionally biased region" description="Low complexity" evidence="7">
    <location>
        <begin position="126"/>
        <end position="148"/>
    </location>
</feature>
<feature type="compositionally biased region" description="Polar residues" evidence="7">
    <location>
        <begin position="608"/>
        <end position="630"/>
    </location>
</feature>
<gene>
    <name evidence="9" type="ORF">LAQU0_S12e03840g</name>
</gene>
<dbReference type="PRINTS" id="PR00404">
    <property type="entry name" value="MADSDOMAIN"/>
</dbReference>
<dbReference type="Proteomes" id="UP000236544">
    <property type="component" value="Unassembled WGS sequence"/>
</dbReference>
<accession>A0A0P1KVG5</accession>
<keyword evidence="10" id="KW-1185">Reference proteome</keyword>
<dbReference type="GO" id="GO:0005634">
    <property type="term" value="C:nucleus"/>
    <property type="evidence" value="ECO:0007669"/>
    <property type="project" value="UniProtKB-SubCell"/>
</dbReference>
<dbReference type="PANTHER" id="PTHR11945:SF534">
    <property type="entry name" value="MYOCYTE-SPECIFIC ENHANCER FACTOR 2"/>
    <property type="match status" value="1"/>
</dbReference>
<feature type="compositionally biased region" description="Acidic residues" evidence="7">
    <location>
        <begin position="163"/>
        <end position="185"/>
    </location>
</feature>
<dbReference type="GO" id="GO:0033554">
    <property type="term" value="P:cellular response to stress"/>
    <property type="evidence" value="ECO:0007669"/>
    <property type="project" value="UniProtKB-ARBA"/>
</dbReference>
<feature type="compositionally biased region" description="Polar residues" evidence="7">
    <location>
        <begin position="296"/>
        <end position="307"/>
    </location>
</feature>
<feature type="compositionally biased region" description="Low complexity" evidence="7">
    <location>
        <begin position="503"/>
        <end position="548"/>
    </location>
</feature>
<dbReference type="FunFam" id="3.40.1810.10:FF:000013">
    <property type="entry name" value="Transcription factor, MADS-box"/>
    <property type="match status" value="1"/>
</dbReference>
<keyword evidence="3" id="KW-0238">DNA-binding</keyword>
<reference evidence="10" key="1">
    <citation type="submission" date="2015-10" db="EMBL/GenBank/DDBJ databases">
        <authorList>
            <person name="Devillers H."/>
        </authorList>
    </citation>
    <scope>NUCLEOTIDE SEQUENCE [LARGE SCALE GENOMIC DNA]</scope>
</reference>
<evidence type="ECO:0000256" key="4">
    <source>
        <dbReference type="ARBA" id="ARBA00023163"/>
    </source>
</evidence>
<feature type="compositionally biased region" description="Polar residues" evidence="7">
    <location>
        <begin position="253"/>
        <end position="272"/>
    </location>
</feature>
<dbReference type="GO" id="GO:0008301">
    <property type="term" value="F:DNA binding, bending"/>
    <property type="evidence" value="ECO:0007669"/>
    <property type="project" value="UniProtKB-ARBA"/>
</dbReference>
<evidence type="ECO:0000313" key="9">
    <source>
        <dbReference type="EMBL" id="CUS23957.1"/>
    </source>
</evidence>
<feature type="compositionally biased region" description="Low complexity" evidence="7">
    <location>
        <begin position="217"/>
        <end position="226"/>
    </location>
</feature>
<dbReference type="EMBL" id="LN890553">
    <property type="protein sequence ID" value="CUS23957.1"/>
    <property type="molecule type" value="Genomic_DNA"/>
</dbReference>
<feature type="compositionally biased region" description="Low complexity" evidence="7">
    <location>
        <begin position="365"/>
        <end position="383"/>
    </location>
</feature>
<dbReference type="Pfam" id="PF00319">
    <property type="entry name" value="SRF-TF"/>
    <property type="match status" value="1"/>
</dbReference>
<dbReference type="InterPro" id="IPR036879">
    <property type="entry name" value="TF_MADSbox_sf"/>
</dbReference>
<evidence type="ECO:0000256" key="6">
    <source>
        <dbReference type="ARBA" id="ARBA00025805"/>
    </source>
</evidence>
<feature type="compositionally biased region" description="Basic and acidic residues" evidence="7">
    <location>
        <begin position="194"/>
        <end position="205"/>
    </location>
</feature>
<feature type="compositionally biased region" description="Low complexity" evidence="7">
    <location>
        <begin position="105"/>
        <end position="118"/>
    </location>
</feature>
<protein>
    <submittedName>
        <fullName evidence="9">LAQU0S12e03840g1_1</fullName>
    </submittedName>
</protein>
<dbReference type="Gene3D" id="3.40.1810.10">
    <property type="entry name" value="Transcription factor, MADS-box"/>
    <property type="match status" value="1"/>
</dbReference>
<organism evidence="9 10">
    <name type="scientific">Lachancea quebecensis</name>
    <dbReference type="NCBI Taxonomy" id="1654605"/>
    <lineage>
        <taxon>Eukaryota</taxon>
        <taxon>Fungi</taxon>
        <taxon>Dikarya</taxon>
        <taxon>Ascomycota</taxon>
        <taxon>Saccharomycotina</taxon>
        <taxon>Saccharomycetes</taxon>
        <taxon>Saccharomycetales</taxon>
        <taxon>Saccharomycetaceae</taxon>
        <taxon>Lachancea</taxon>
    </lineage>
</organism>
<feature type="domain" description="MADS-box" evidence="8">
    <location>
        <begin position="1"/>
        <end position="61"/>
    </location>
</feature>
<feature type="compositionally biased region" description="Low complexity" evidence="7">
    <location>
        <begin position="334"/>
        <end position="351"/>
    </location>
</feature>
<dbReference type="OrthoDB" id="1898716at2759"/>
<feature type="region of interest" description="Disordered" evidence="7">
    <location>
        <begin position="591"/>
        <end position="630"/>
    </location>
</feature>
<comment type="subcellular location">
    <subcellularLocation>
        <location evidence="1">Nucleus</location>
    </subcellularLocation>
</comment>
<feature type="compositionally biased region" description="Low complexity" evidence="7">
    <location>
        <begin position="282"/>
        <end position="293"/>
    </location>
</feature>
<dbReference type="GO" id="GO:0000981">
    <property type="term" value="F:DNA-binding transcription factor activity, RNA polymerase II-specific"/>
    <property type="evidence" value="ECO:0007669"/>
    <property type="project" value="TreeGrafter"/>
</dbReference>
<dbReference type="InterPro" id="IPR002100">
    <property type="entry name" value="TF_MADSbox"/>
</dbReference>
<dbReference type="PANTHER" id="PTHR11945">
    <property type="entry name" value="MADS BOX PROTEIN"/>
    <property type="match status" value="1"/>
</dbReference>
<dbReference type="GO" id="GO:0000978">
    <property type="term" value="F:RNA polymerase II cis-regulatory region sequence-specific DNA binding"/>
    <property type="evidence" value="ECO:0007669"/>
    <property type="project" value="TreeGrafter"/>
</dbReference>
<feature type="region of interest" description="Disordered" evidence="7">
    <location>
        <begin position="100"/>
        <end position="230"/>
    </location>
</feature>
<dbReference type="PROSITE" id="PS50066">
    <property type="entry name" value="MADS_BOX_2"/>
    <property type="match status" value="1"/>
</dbReference>
<feature type="region of interest" description="Disordered" evidence="7">
    <location>
        <begin position="499"/>
        <end position="570"/>
    </location>
</feature>
<evidence type="ECO:0000256" key="7">
    <source>
        <dbReference type="SAM" id="MobiDB-lite"/>
    </source>
</evidence>
<evidence type="ECO:0000256" key="1">
    <source>
        <dbReference type="ARBA" id="ARBA00004123"/>
    </source>
</evidence>
<dbReference type="GO" id="GO:0046983">
    <property type="term" value="F:protein dimerization activity"/>
    <property type="evidence" value="ECO:0007669"/>
    <property type="project" value="InterPro"/>
</dbReference>
<feature type="region of interest" description="Disordered" evidence="7">
    <location>
        <begin position="250"/>
        <end position="408"/>
    </location>
</feature>
<evidence type="ECO:0000313" key="10">
    <source>
        <dbReference type="Proteomes" id="UP000236544"/>
    </source>
</evidence>
<proteinExistence type="inferred from homology"/>
<dbReference type="SMART" id="SM00432">
    <property type="entry name" value="MADS"/>
    <property type="match status" value="1"/>
</dbReference>
<dbReference type="GO" id="GO:0045944">
    <property type="term" value="P:positive regulation of transcription by RNA polymerase II"/>
    <property type="evidence" value="ECO:0007669"/>
    <property type="project" value="InterPro"/>
</dbReference>
<keyword evidence="5" id="KW-0539">Nucleus</keyword>
<dbReference type="AlphaFoldDB" id="A0A0P1KVG5"/>
<dbReference type="CDD" id="cd00265">
    <property type="entry name" value="MADS_MEF2_like"/>
    <property type="match status" value="1"/>
</dbReference>
<evidence type="ECO:0000256" key="5">
    <source>
        <dbReference type="ARBA" id="ARBA00023242"/>
    </source>
</evidence>
<dbReference type="InterPro" id="IPR033896">
    <property type="entry name" value="MEF2-like_N"/>
</dbReference>
<keyword evidence="2" id="KW-0805">Transcription regulation</keyword>
<evidence type="ECO:0000256" key="3">
    <source>
        <dbReference type="ARBA" id="ARBA00023125"/>
    </source>
</evidence>
<keyword evidence="4" id="KW-0804">Transcription</keyword>
<comment type="similarity">
    <text evidence="6">Belongs to the MEF2 family.</text>
</comment>
<evidence type="ECO:0000256" key="2">
    <source>
        <dbReference type="ARBA" id="ARBA00023015"/>
    </source>
</evidence>
<evidence type="ECO:0000259" key="8">
    <source>
        <dbReference type="PROSITE" id="PS50066"/>
    </source>
</evidence>
<name>A0A0P1KVG5_9SACH</name>
<dbReference type="SUPFAM" id="SSF55455">
    <property type="entry name" value="SRF-like"/>
    <property type="match status" value="1"/>
</dbReference>
<sequence length="652" mass="69493">MGRRKIAIEPILDERNRTVTFIKRKAGLFKKAHELAVLCQADVAVIILGANNTFYEFSSVDANDLIRHYQNDELPHDVKGPANYGNYTKKDRVVIHGKNRKRGGAAHAAAARASRSASQSIDSRPGVGAHGAASDSSGAITTAAATTLSRKRSAGSDSHDGKDGDDDDDDERDNDDDDDEDDDNDNSNSNNGAHAEDPHALDSRAPHQQQLSKRPKTTTTAAAAAASNPGFNPLQQQVQRQFHNLYAAASGSERPSNFSTQAPSSFSRSTLPNIYPHGSGGAAAATASNPGPGRNFAQTQGFRSNSIPLPFDPSPRDSMQVPSSTAAPVHIDRSYSISHSRSSTNTTATNRPALRVQIPSSTGVSIKSEPSSASSPSHPASTSQFTRRNDGHIELPHPGVSKVTTPVSASGVAPSVGFDRIDKTHGVLPSATSMGGAGTGTGTGAGFLFNGLPSALNASPSIQQYFATPLQHNSSGGNGIMAASNGVSHPHGYIMHKQIHMAQQQKQQLQQQQQQQHQQQQHQQQQQQQQQQHQQQHQPQQQQHQQQQVDPASGPMSGLLPSKFANDMMMPSPNMSMSMFQDWGFQRGAAQNSATVGTGGQPPADNNAGGSTAPQAQNNGSSGLTPYINVNQTPLTNKYFVFEEPNSEKDKK</sequence>
<dbReference type="PROSITE" id="PS00350">
    <property type="entry name" value="MADS_BOX_1"/>
    <property type="match status" value="1"/>
</dbReference>